<name>A0A8J7M3J3_9RHOB</name>
<feature type="compositionally biased region" description="Low complexity" evidence="1">
    <location>
        <begin position="341"/>
        <end position="360"/>
    </location>
</feature>
<gene>
    <name evidence="3" type="ORF">H0I76_00375</name>
</gene>
<accession>A0A8J7M3J3</accession>
<feature type="region of interest" description="Disordered" evidence="1">
    <location>
        <begin position="278"/>
        <end position="382"/>
    </location>
</feature>
<dbReference type="Proteomes" id="UP000655420">
    <property type="component" value="Unassembled WGS sequence"/>
</dbReference>
<feature type="compositionally biased region" description="Basic and acidic residues" evidence="1">
    <location>
        <begin position="365"/>
        <end position="376"/>
    </location>
</feature>
<evidence type="ECO:0000256" key="2">
    <source>
        <dbReference type="SAM" id="SignalP"/>
    </source>
</evidence>
<feature type="chain" id="PRO_5035328571" evidence="2">
    <location>
        <begin position="20"/>
        <end position="382"/>
    </location>
</feature>
<proteinExistence type="predicted"/>
<dbReference type="InterPro" id="IPR021323">
    <property type="entry name" value="DUF2927"/>
</dbReference>
<feature type="compositionally biased region" description="Basic and acidic residues" evidence="1">
    <location>
        <begin position="285"/>
        <end position="296"/>
    </location>
</feature>
<evidence type="ECO:0000313" key="4">
    <source>
        <dbReference type="Proteomes" id="UP000655420"/>
    </source>
</evidence>
<protein>
    <submittedName>
        <fullName evidence="3">DUF2927 domain-containing protein</fullName>
    </submittedName>
</protein>
<reference evidence="3" key="1">
    <citation type="submission" date="2020-12" db="EMBL/GenBank/DDBJ databases">
        <title>Bacterial taxonomy.</title>
        <authorList>
            <person name="Pan X."/>
        </authorList>
    </citation>
    <scope>NUCLEOTIDE SEQUENCE</scope>
    <source>
        <strain evidence="3">M0105</strain>
    </source>
</reference>
<organism evidence="3 4">
    <name type="scientific">Thermohalobaculum xanthum</name>
    <dbReference type="NCBI Taxonomy" id="2753746"/>
    <lineage>
        <taxon>Bacteria</taxon>
        <taxon>Pseudomonadati</taxon>
        <taxon>Pseudomonadota</taxon>
        <taxon>Alphaproteobacteria</taxon>
        <taxon>Rhodobacterales</taxon>
        <taxon>Paracoccaceae</taxon>
        <taxon>Thermohalobaculum</taxon>
    </lineage>
</organism>
<keyword evidence="2" id="KW-0732">Signal</keyword>
<evidence type="ECO:0000256" key="1">
    <source>
        <dbReference type="SAM" id="MobiDB-lite"/>
    </source>
</evidence>
<comment type="caution">
    <text evidence="3">The sequence shown here is derived from an EMBL/GenBank/DDBJ whole genome shotgun (WGS) entry which is preliminary data.</text>
</comment>
<dbReference type="AlphaFoldDB" id="A0A8J7M3J3"/>
<keyword evidence="4" id="KW-1185">Reference proteome</keyword>
<dbReference type="RefSeq" id="WP_200605599.1">
    <property type="nucleotide sequence ID" value="NZ_JAEHHL010000001.1"/>
</dbReference>
<dbReference type="EMBL" id="JAEHHL010000001">
    <property type="protein sequence ID" value="MBK0397631.1"/>
    <property type="molecule type" value="Genomic_DNA"/>
</dbReference>
<dbReference type="PROSITE" id="PS51257">
    <property type="entry name" value="PROKAR_LIPOPROTEIN"/>
    <property type="match status" value="1"/>
</dbReference>
<feature type="signal peptide" evidence="2">
    <location>
        <begin position="1"/>
        <end position="19"/>
    </location>
</feature>
<sequence>MSRRAALALALWAALASCAAQPPYRAVPAPQVPVLGADIPAGTTAWSNASLARVFTALAFDMETGATRPGLMRLEQPVEVALEGPGSGQYAEFLDDYLHGLGSQTGIAIGRGVEGARSRIRLRLVEARSFARSEPSAACVLTPGASSWGAFRRGGPAGGSEAVTVFIPASAPPHVIRGCIAEEVAQALGLANDIYGLGPSIFNDDAAHVRPTALDLLMLRVLYAPELAPGMDRDAAEAAAERALDRLNPAGRDAPALVFMPDTALGEWRGIAVRVTSRDATPVTRAERARRRDPGRAPRTANAPALPEPDGAGTGEDPACARRGGRDAVRGPATLRPGAWASRYPSRPAAAGRGRSTSGRRPARRCADGERGDRSPAGRACA</sequence>
<dbReference type="Pfam" id="PF11150">
    <property type="entry name" value="DUF2927"/>
    <property type="match status" value="1"/>
</dbReference>
<evidence type="ECO:0000313" key="3">
    <source>
        <dbReference type="EMBL" id="MBK0397631.1"/>
    </source>
</evidence>